<evidence type="ECO:0000313" key="4">
    <source>
        <dbReference type="EMBL" id="GIQ62524.1"/>
    </source>
</evidence>
<reference evidence="4 5" key="1">
    <citation type="submission" date="2021-04" db="EMBL/GenBank/DDBJ databases">
        <title>Draft genome sequence of Paenibacillus cisolokensis, LC2-13A.</title>
        <authorList>
            <person name="Uke A."/>
            <person name="Chhe C."/>
            <person name="Baramee S."/>
            <person name="Kosugi A."/>
        </authorList>
    </citation>
    <scope>NUCLEOTIDE SEQUENCE [LARGE SCALE GENOMIC DNA]</scope>
    <source>
        <strain evidence="4 5">LC2-13A</strain>
    </source>
</reference>
<keyword evidence="5" id="KW-1185">Reference proteome</keyword>
<dbReference type="InterPro" id="IPR029348">
    <property type="entry name" value="NTF-like"/>
</dbReference>
<evidence type="ECO:0000259" key="3">
    <source>
        <dbReference type="Pfam" id="PF22339"/>
    </source>
</evidence>
<gene>
    <name evidence="4" type="ORF">PACILC2_10920</name>
</gene>
<dbReference type="InterPro" id="IPR054515">
    <property type="entry name" value="YgxA-like_substrate-bd"/>
</dbReference>
<evidence type="ECO:0000259" key="2">
    <source>
        <dbReference type="Pfam" id="PF18576"/>
    </source>
</evidence>
<dbReference type="Pfam" id="PF14540">
    <property type="entry name" value="NTF-like"/>
    <property type="match status" value="1"/>
</dbReference>
<feature type="domain" description="Nucleotidyltransferase-like" evidence="1">
    <location>
        <begin position="22"/>
        <end position="120"/>
    </location>
</feature>
<evidence type="ECO:0000313" key="5">
    <source>
        <dbReference type="Proteomes" id="UP000680304"/>
    </source>
</evidence>
<feature type="domain" description="YgxA-like substrate binding" evidence="3">
    <location>
        <begin position="123"/>
        <end position="220"/>
    </location>
</feature>
<dbReference type="Proteomes" id="UP000680304">
    <property type="component" value="Unassembled WGS sequence"/>
</dbReference>
<name>A0ABQ4N2Y5_9BACL</name>
<dbReference type="EMBL" id="BOVJ01000036">
    <property type="protein sequence ID" value="GIQ62524.1"/>
    <property type="molecule type" value="Genomic_DNA"/>
</dbReference>
<proteinExistence type="predicted"/>
<dbReference type="Pfam" id="PF18576">
    <property type="entry name" value="HTH_52"/>
    <property type="match status" value="1"/>
</dbReference>
<dbReference type="Pfam" id="PF22339">
    <property type="entry name" value="YgxA-like_sub_bind"/>
    <property type="match status" value="1"/>
</dbReference>
<dbReference type="Gene3D" id="1.10.10.10">
    <property type="entry name" value="Winged helix-like DNA-binding domain superfamily/Winged helix DNA-binding domain"/>
    <property type="match status" value="1"/>
</dbReference>
<protein>
    <recommendedName>
        <fullName evidence="6">Nucleotidyltransferase-like domain-containing protein</fullName>
    </recommendedName>
</protein>
<evidence type="ECO:0000259" key="1">
    <source>
        <dbReference type="Pfam" id="PF14540"/>
    </source>
</evidence>
<dbReference type="Gene3D" id="1.20.120.330">
    <property type="entry name" value="Nucleotidyltransferases domain 2"/>
    <property type="match status" value="1"/>
</dbReference>
<dbReference type="InterPro" id="IPR036388">
    <property type="entry name" value="WH-like_DNA-bd_sf"/>
</dbReference>
<sequence length="296" mass="33896">MEDQVQYTKEQYIDALKTMPGLVSLVMIDNPYPYSPIIDGLDQMLLVILDDAVAATGHIALEGKRMLVRTVGQTELERSIASGEHRSLIQWLVRGGIVVDRDGYLERLRHKLLLFPDDLRQRKQLVEFAGFLRTYLQAKQDLQDKNVLDAYSHVLNALHHWAHIVLIEAGHHPELTVWRQMRRFHPGIYKLFEELTASPESLEQRVKLVLLACEFSVMSKMKSSCSLLFHILSSRKEPWSISELQQHPAISGLHVDLSLVVQQLVKRSYVREVAIMPAEGDPDALELRYRLAESMA</sequence>
<accession>A0ABQ4N2Y5</accession>
<organism evidence="4 5">
    <name type="scientific">Paenibacillus cisolokensis</name>
    <dbReference type="NCBI Taxonomy" id="1658519"/>
    <lineage>
        <taxon>Bacteria</taxon>
        <taxon>Bacillati</taxon>
        <taxon>Bacillota</taxon>
        <taxon>Bacilli</taxon>
        <taxon>Bacillales</taxon>
        <taxon>Paenibacillaceae</taxon>
        <taxon>Paenibacillus</taxon>
    </lineage>
</organism>
<dbReference type="Gene3D" id="3.30.460.10">
    <property type="entry name" value="Beta Polymerase, domain 2"/>
    <property type="match status" value="1"/>
</dbReference>
<dbReference type="RefSeq" id="WP_213527841.1">
    <property type="nucleotide sequence ID" value="NZ_BOVJ01000036.1"/>
</dbReference>
<evidence type="ECO:0008006" key="6">
    <source>
        <dbReference type="Google" id="ProtNLM"/>
    </source>
</evidence>
<dbReference type="InterPro" id="IPR041143">
    <property type="entry name" value="YgxA_HTH"/>
</dbReference>
<comment type="caution">
    <text evidence="4">The sequence shown here is derived from an EMBL/GenBank/DDBJ whole genome shotgun (WGS) entry which is preliminary data.</text>
</comment>
<feature type="domain" description="YgxA-like helix-turn-helix" evidence="2">
    <location>
        <begin position="228"/>
        <end position="273"/>
    </location>
</feature>
<dbReference type="InterPro" id="IPR043519">
    <property type="entry name" value="NT_sf"/>
</dbReference>